<dbReference type="PANTHER" id="PTHR22763">
    <property type="entry name" value="RING ZINC FINGER PROTEIN"/>
    <property type="match status" value="1"/>
</dbReference>
<dbReference type="InterPro" id="IPR050731">
    <property type="entry name" value="HRD1_E3_ubiq-ligases"/>
</dbReference>
<dbReference type="Proteomes" id="UP000270094">
    <property type="component" value="Unassembled WGS sequence"/>
</dbReference>
<gene>
    <name evidence="12" type="ORF">SVUK_LOCUS20175</name>
</gene>
<dbReference type="EMBL" id="UYYB01137046">
    <property type="protein sequence ID" value="VDM85177.1"/>
    <property type="molecule type" value="Genomic_DNA"/>
</dbReference>
<evidence type="ECO:0000256" key="5">
    <source>
        <dbReference type="ARBA" id="ARBA00022723"/>
    </source>
</evidence>
<keyword evidence="7" id="KW-0862">Zinc</keyword>
<evidence type="ECO:0000256" key="10">
    <source>
        <dbReference type="SAM" id="Phobius"/>
    </source>
</evidence>
<evidence type="ECO:0000256" key="3">
    <source>
        <dbReference type="ARBA" id="ARBA00022679"/>
    </source>
</evidence>
<keyword evidence="9 10" id="KW-0472">Membrane</keyword>
<accession>A0A3P7K9U9</accession>
<dbReference type="UniPathway" id="UPA00143"/>
<dbReference type="GO" id="GO:0016567">
    <property type="term" value="P:protein ubiquitination"/>
    <property type="evidence" value="ECO:0007669"/>
    <property type="project" value="UniProtKB-UniPathway"/>
</dbReference>
<dbReference type="GO" id="GO:0036503">
    <property type="term" value="P:ERAD pathway"/>
    <property type="evidence" value="ECO:0007669"/>
    <property type="project" value="TreeGrafter"/>
</dbReference>
<evidence type="ECO:0000313" key="13">
    <source>
        <dbReference type="Proteomes" id="UP000270094"/>
    </source>
</evidence>
<feature type="domain" description="E3 ubiquitin-protein ligase synoviolin-like TPR repeats" evidence="11">
    <location>
        <begin position="8"/>
        <end position="90"/>
    </location>
</feature>
<evidence type="ECO:0000256" key="7">
    <source>
        <dbReference type="ARBA" id="ARBA00022833"/>
    </source>
</evidence>
<evidence type="ECO:0000259" key="11">
    <source>
        <dbReference type="Pfam" id="PF25563"/>
    </source>
</evidence>
<name>A0A3P7K9U9_STRVU</name>
<feature type="non-terminal residue" evidence="12">
    <location>
        <position position="101"/>
    </location>
</feature>
<evidence type="ECO:0000256" key="6">
    <source>
        <dbReference type="ARBA" id="ARBA00022771"/>
    </source>
</evidence>
<reference evidence="12 13" key="1">
    <citation type="submission" date="2018-11" db="EMBL/GenBank/DDBJ databases">
        <authorList>
            <consortium name="Pathogen Informatics"/>
        </authorList>
    </citation>
    <scope>NUCLEOTIDE SEQUENCE [LARGE SCALE GENOMIC DNA]</scope>
</reference>
<comment type="subcellular location">
    <subcellularLocation>
        <location evidence="1">Membrane</location>
    </subcellularLocation>
</comment>
<keyword evidence="13" id="KW-1185">Reference proteome</keyword>
<evidence type="ECO:0000256" key="2">
    <source>
        <dbReference type="ARBA" id="ARBA00004906"/>
    </source>
</evidence>
<evidence type="ECO:0000256" key="8">
    <source>
        <dbReference type="ARBA" id="ARBA00022989"/>
    </source>
</evidence>
<keyword evidence="5" id="KW-0479">Metal-binding</keyword>
<evidence type="ECO:0000313" key="12">
    <source>
        <dbReference type="EMBL" id="VDM85177.1"/>
    </source>
</evidence>
<dbReference type="Pfam" id="PF25563">
    <property type="entry name" value="TPR_SYVN1_N"/>
    <property type="match status" value="1"/>
</dbReference>
<evidence type="ECO:0000256" key="1">
    <source>
        <dbReference type="ARBA" id="ARBA00004370"/>
    </source>
</evidence>
<keyword evidence="3" id="KW-0808">Transferase</keyword>
<dbReference type="GO" id="GO:0043161">
    <property type="term" value="P:proteasome-mediated ubiquitin-dependent protein catabolic process"/>
    <property type="evidence" value="ECO:0007669"/>
    <property type="project" value="TreeGrafter"/>
</dbReference>
<keyword evidence="6" id="KW-0863">Zinc-finger</keyword>
<dbReference type="GO" id="GO:0012505">
    <property type="term" value="C:endomembrane system"/>
    <property type="evidence" value="ECO:0007669"/>
    <property type="project" value="UniProtKB-SubCell"/>
</dbReference>
<dbReference type="OrthoDB" id="7759664at2759"/>
<feature type="transmembrane region" description="Helical" evidence="10">
    <location>
        <begin position="6"/>
        <end position="25"/>
    </location>
</feature>
<dbReference type="GO" id="GO:0061630">
    <property type="term" value="F:ubiquitin protein ligase activity"/>
    <property type="evidence" value="ECO:0007669"/>
    <property type="project" value="UniProtKB-EC"/>
</dbReference>
<organism evidence="12 13">
    <name type="scientific">Strongylus vulgaris</name>
    <name type="common">Blood worm</name>
    <dbReference type="NCBI Taxonomy" id="40348"/>
    <lineage>
        <taxon>Eukaryota</taxon>
        <taxon>Metazoa</taxon>
        <taxon>Ecdysozoa</taxon>
        <taxon>Nematoda</taxon>
        <taxon>Chromadorea</taxon>
        <taxon>Rhabditida</taxon>
        <taxon>Rhabditina</taxon>
        <taxon>Rhabditomorpha</taxon>
        <taxon>Strongyloidea</taxon>
        <taxon>Strongylidae</taxon>
        <taxon>Strongylus</taxon>
    </lineage>
</organism>
<dbReference type="AlphaFoldDB" id="A0A3P7K9U9"/>
<dbReference type="InterPro" id="IPR057992">
    <property type="entry name" value="TPR_SYVN1_N"/>
</dbReference>
<keyword evidence="8 10" id="KW-1133">Transmembrane helix</keyword>
<dbReference type="PANTHER" id="PTHR22763:SF184">
    <property type="entry name" value="E3 UBIQUITIN-PROTEIN LIGASE SYNOVIOLIN"/>
    <property type="match status" value="1"/>
</dbReference>
<keyword evidence="4 10" id="KW-0812">Transmembrane</keyword>
<sequence>MRMLDFFQVIYVQALILVYILFQIVRKIFFGELRASEAEHLSERAWHAVLETCLAFTVFRDDFSPIFVMQFVALLFVKSFHWLADDRICHSNGASYSCYDK</sequence>
<protein>
    <recommendedName>
        <fullName evidence="11">E3 ubiquitin-protein ligase synoviolin-like TPR repeats domain-containing protein</fullName>
    </recommendedName>
</protein>
<dbReference type="GO" id="GO:0008270">
    <property type="term" value="F:zinc ion binding"/>
    <property type="evidence" value="ECO:0007669"/>
    <property type="project" value="UniProtKB-KW"/>
</dbReference>
<evidence type="ECO:0000256" key="9">
    <source>
        <dbReference type="ARBA" id="ARBA00023136"/>
    </source>
</evidence>
<proteinExistence type="predicted"/>
<comment type="pathway">
    <text evidence="2">Protein modification; protein ubiquitination.</text>
</comment>
<evidence type="ECO:0000256" key="4">
    <source>
        <dbReference type="ARBA" id="ARBA00022692"/>
    </source>
</evidence>